<protein>
    <recommendedName>
        <fullName evidence="2">Ice-binding protein C-terminal domain-containing protein</fullName>
    </recommendedName>
</protein>
<dbReference type="Proteomes" id="UP001476282">
    <property type="component" value="Unassembled WGS sequence"/>
</dbReference>
<keyword evidence="1" id="KW-0732">Signal</keyword>
<proteinExistence type="predicted"/>
<accession>A0ABP9UKA3</accession>
<reference evidence="3 4" key="1">
    <citation type="submission" date="2024-02" db="EMBL/GenBank/DDBJ databases">
        <title>Haloferula sargassicola NBRC 104335.</title>
        <authorList>
            <person name="Ichikawa N."/>
            <person name="Katano-Makiyama Y."/>
            <person name="Hidaka K."/>
        </authorList>
    </citation>
    <scope>NUCLEOTIDE SEQUENCE [LARGE SCALE GENOMIC DNA]</scope>
    <source>
        <strain evidence="3 4">NBRC 104335</strain>
    </source>
</reference>
<comment type="caution">
    <text evidence="3">The sequence shown here is derived from an EMBL/GenBank/DDBJ whole genome shotgun (WGS) entry which is preliminary data.</text>
</comment>
<organism evidence="3 4">
    <name type="scientific">Haloferula sargassicola</name>
    <dbReference type="NCBI Taxonomy" id="490096"/>
    <lineage>
        <taxon>Bacteria</taxon>
        <taxon>Pseudomonadati</taxon>
        <taxon>Verrucomicrobiota</taxon>
        <taxon>Verrucomicrobiia</taxon>
        <taxon>Verrucomicrobiales</taxon>
        <taxon>Verrucomicrobiaceae</taxon>
        <taxon>Haloferula</taxon>
    </lineage>
</organism>
<feature type="chain" id="PRO_5045631914" description="Ice-binding protein C-terminal domain-containing protein" evidence="1">
    <location>
        <begin position="19"/>
        <end position="267"/>
    </location>
</feature>
<feature type="domain" description="Ice-binding protein C-terminal" evidence="2">
    <location>
        <begin position="244"/>
        <end position="267"/>
    </location>
</feature>
<dbReference type="NCBIfam" id="TIGR02595">
    <property type="entry name" value="PEP_CTERM"/>
    <property type="match status" value="1"/>
</dbReference>
<dbReference type="RefSeq" id="WP_353565897.1">
    <property type="nucleotide sequence ID" value="NZ_BAABRI010000004.1"/>
</dbReference>
<evidence type="ECO:0000313" key="3">
    <source>
        <dbReference type="EMBL" id="GAA5481749.1"/>
    </source>
</evidence>
<evidence type="ECO:0000313" key="4">
    <source>
        <dbReference type="Proteomes" id="UP001476282"/>
    </source>
</evidence>
<sequence length="267" mass="27532">MNKLLPIALAAIIPSVHAAVSTLAVTGWDQDIVLNDPTPYNDSVTATMDNGLGNFDNWTWVEEGTYTAADGSDVLFQGFTAGVNTSLTGNGTFEFQSFTGSNALLLTSVGGSAATMVGTLSLVTPGSYSSLALYGSTAGGPTSALVTLTFSDSSTSDYVIASGTGIGTDWFNTNADRAVIVGGRASNRSEEAYTRLYQQTNDSIAINESLIMLSAADQAKTLESMTITNTGGGKMAVLAVSAEAVPEPSAAVLFGALGVLGLVRRRR</sequence>
<dbReference type="InterPro" id="IPR013424">
    <property type="entry name" value="Ice-binding_C"/>
</dbReference>
<keyword evidence="4" id="KW-1185">Reference proteome</keyword>
<dbReference type="Pfam" id="PF07589">
    <property type="entry name" value="PEP-CTERM"/>
    <property type="match status" value="1"/>
</dbReference>
<evidence type="ECO:0000256" key="1">
    <source>
        <dbReference type="SAM" id="SignalP"/>
    </source>
</evidence>
<dbReference type="EMBL" id="BAABRI010000004">
    <property type="protein sequence ID" value="GAA5481749.1"/>
    <property type="molecule type" value="Genomic_DNA"/>
</dbReference>
<gene>
    <name evidence="3" type="ORF">Hsar01_00960</name>
</gene>
<name>A0ABP9UKA3_9BACT</name>
<evidence type="ECO:0000259" key="2">
    <source>
        <dbReference type="Pfam" id="PF07589"/>
    </source>
</evidence>
<feature type="signal peptide" evidence="1">
    <location>
        <begin position="1"/>
        <end position="18"/>
    </location>
</feature>